<evidence type="ECO:0000256" key="15">
    <source>
        <dbReference type="ARBA" id="ARBA00023288"/>
    </source>
</evidence>
<evidence type="ECO:0000256" key="9">
    <source>
        <dbReference type="ARBA" id="ARBA00022723"/>
    </source>
</evidence>
<dbReference type="PROSITE" id="PS50222">
    <property type="entry name" value="EF_HAND_2"/>
    <property type="match status" value="2"/>
</dbReference>
<dbReference type="PROSITE" id="PS00018">
    <property type="entry name" value="EF_HAND_1"/>
    <property type="match status" value="2"/>
</dbReference>
<dbReference type="PANTHER" id="PTHR46002">
    <property type="entry name" value="EG:114D9.1 PROTEIN-RELATED"/>
    <property type="match status" value="1"/>
</dbReference>
<evidence type="ECO:0000256" key="10">
    <source>
        <dbReference type="ARBA" id="ARBA00022737"/>
    </source>
</evidence>
<dbReference type="Pfam" id="PF13499">
    <property type="entry name" value="EF-hand_7"/>
    <property type="match status" value="1"/>
</dbReference>
<keyword evidence="14" id="KW-0539">Nucleus</keyword>
<dbReference type="GO" id="GO:0015031">
    <property type="term" value="P:protein transport"/>
    <property type="evidence" value="ECO:0007669"/>
    <property type="project" value="UniProtKB-KW"/>
</dbReference>
<accession>A0AA35R587</accession>
<dbReference type="InterPro" id="IPR018247">
    <property type="entry name" value="EF_Hand_1_Ca_BS"/>
</dbReference>
<evidence type="ECO:0000256" key="3">
    <source>
        <dbReference type="ARBA" id="ARBA00004496"/>
    </source>
</evidence>
<keyword evidence="10" id="KW-0677">Repeat</keyword>
<name>A0AA35R587_GEOBA</name>
<keyword evidence="4" id="KW-0813">Transport</keyword>
<evidence type="ECO:0000256" key="7">
    <source>
        <dbReference type="ARBA" id="ARBA00022553"/>
    </source>
</evidence>
<evidence type="ECO:0000256" key="11">
    <source>
        <dbReference type="ARBA" id="ARBA00022837"/>
    </source>
</evidence>
<organism evidence="18 19">
    <name type="scientific">Geodia barretti</name>
    <name type="common">Barrett's horny sponge</name>
    <dbReference type="NCBI Taxonomy" id="519541"/>
    <lineage>
        <taxon>Eukaryota</taxon>
        <taxon>Metazoa</taxon>
        <taxon>Porifera</taxon>
        <taxon>Demospongiae</taxon>
        <taxon>Heteroscleromorpha</taxon>
        <taxon>Tetractinellida</taxon>
        <taxon>Astrophorina</taxon>
        <taxon>Geodiidae</taxon>
        <taxon>Geodia</taxon>
    </lineage>
</organism>
<keyword evidence="9" id="KW-0479">Metal-binding</keyword>
<evidence type="ECO:0000256" key="14">
    <source>
        <dbReference type="ARBA" id="ARBA00023242"/>
    </source>
</evidence>
<dbReference type="AlphaFoldDB" id="A0AA35R587"/>
<keyword evidence="15" id="KW-0449">Lipoprotein</keyword>
<dbReference type="SMART" id="SM00054">
    <property type="entry name" value="EFh"/>
    <property type="match status" value="2"/>
</dbReference>
<dbReference type="Gene3D" id="1.10.238.10">
    <property type="entry name" value="EF-hand"/>
    <property type="match status" value="1"/>
</dbReference>
<evidence type="ECO:0000256" key="16">
    <source>
        <dbReference type="ARBA" id="ARBA00038164"/>
    </source>
</evidence>
<evidence type="ECO:0000259" key="17">
    <source>
        <dbReference type="PROSITE" id="PS50222"/>
    </source>
</evidence>
<evidence type="ECO:0000256" key="6">
    <source>
        <dbReference type="ARBA" id="ARBA00022490"/>
    </source>
</evidence>
<dbReference type="GO" id="GO:0005634">
    <property type="term" value="C:nucleus"/>
    <property type="evidence" value="ECO:0007669"/>
    <property type="project" value="UniProtKB-SubCell"/>
</dbReference>
<keyword evidence="8" id="KW-0519">Myristate</keyword>
<keyword evidence="12" id="KW-0653">Protein transport</keyword>
<dbReference type="GO" id="GO:0005737">
    <property type="term" value="C:cytoplasm"/>
    <property type="evidence" value="ECO:0007669"/>
    <property type="project" value="UniProtKB-SubCell"/>
</dbReference>
<dbReference type="Proteomes" id="UP001174909">
    <property type="component" value="Unassembled WGS sequence"/>
</dbReference>
<reference evidence="18" key="1">
    <citation type="submission" date="2023-03" db="EMBL/GenBank/DDBJ databases">
        <authorList>
            <person name="Steffen K."/>
            <person name="Cardenas P."/>
        </authorList>
    </citation>
    <scope>NUCLEOTIDE SEQUENCE</scope>
</reference>
<comment type="subcellular location">
    <subcellularLocation>
        <location evidence="2">Cell membrane</location>
    </subcellularLocation>
    <subcellularLocation>
        <location evidence="3">Cytoplasm</location>
    </subcellularLocation>
    <subcellularLocation>
        <location evidence="1">Nucleus</location>
    </subcellularLocation>
</comment>
<keyword evidence="7" id="KW-0597">Phosphoprotein</keyword>
<proteinExistence type="inferred from homology"/>
<sequence>MGNVPSFITPEEYRQLHEETGFTENQIRRLYSRFAHLDKRSKGYLFRQDLMLIPELAVNPLGTRIIEAFFTDEKDSTVSVEKVNFRQFVRTLARFRSSKKGHEHVMNSREKKIEFVFQVYDTDRDGAISKNDLHHILHAMVGLHIPPEQLNCIVKRTLKEADKDEDNMISLAELTEVLSAIDLDEKMTVRFMQT</sequence>
<dbReference type="GO" id="GO:0005509">
    <property type="term" value="F:calcium ion binding"/>
    <property type="evidence" value="ECO:0007669"/>
    <property type="project" value="InterPro"/>
</dbReference>
<keyword evidence="19" id="KW-1185">Reference proteome</keyword>
<feature type="domain" description="EF-hand" evidence="17">
    <location>
        <begin position="108"/>
        <end position="143"/>
    </location>
</feature>
<evidence type="ECO:0000256" key="1">
    <source>
        <dbReference type="ARBA" id="ARBA00004123"/>
    </source>
</evidence>
<evidence type="ECO:0000256" key="12">
    <source>
        <dbReference type="ARBA" id="ARBA00022927"/>
    </source>
</evidence>
<evidence type="ECO:0000256" key="4">
    <source>
        <dbReference type="ARBA" id="ARBA00022448"/>
    </source>
</evidence>
<comment type="similarity">
    <text evidence="16">Belongs to the calcineurin regulatory subunit family. CHP subfamily.</text>
</comment>
<dbReference type="InterPro" id="IPR011992">
    <property type="entry name" value="EF-hand-dom_pair"/>
</dbReference>
<comment type="caution">
    <text evidence="18">The sequence shown here is derived from an EMBL/GenBank/DDBJ whole genome shotgun (WGS) entry which is preliminary data.</text>
</comment>
<dbReference type="SUPFAM" id="SSF47473">
    <property type="entry name" value="EF-hand"/>
    <property type="match status" value="1"/>
</dbReference>
<gene>
    <name evidence="18" type="ORF">GBAR_LOCUS4001</name>
</gene>
<evidence type="ECO:0000256" key="2">
    <source>
        <dbReference type="ARBA" id="ARBA00004236"/>
    </source>
</evidence>
<dbReference type="EMBL" id="CASHTH010000571">
    <property type="protein sequence ID" value="CAI8004777.1"/>
    <property type="molecule type" value="Genomic_DNA"/>
</dbReference>
<dbReference type="InterPro" id="IPR051875">
    <property type="entry name" value="Calcineurin_B_homologous"/>
</dbReference>
<evidence type="ECO:0000256" key="5">
    <source>
        <dbReference type="ARBA" id="ARBA00022475"/>
    </source>
</evidence>
<evidence type="ECO:0000256" key="13">
    <source>
        <dbReference type="ARBA" id="ARBA00023136"/>
    </source>
</evidence>
<evidence type="ECO:0000256" key="8">
    <source>
        <dbReference type="ARBA" id="ARBA00022707"/>
    </source>
</evidence>
<protein>
    <submittedName>
        <fullName evidence="18">Calcineurin B homologous protein 1</fullName>
    </submittedName>
</protein>
<evidence type="ECO:0000313" key="19">
    <source>
        <dbReference type="Proteomes" id="UP001174909"/>
    </source>
</evidence>
<keyword evidence="6" id="KW-0963">Cytoplasm</keyword>
<feature type="domain" description="EF-hand" evidence="17">
    <location>
        <begin position="154"/>
        <end position="184"/>
    </location>
</feature>
<keyword evidence="11" id="KW-0106">Calcium</keyword>
<keyword evidence="13" id="KW-0472">Membrane</keyword>
<dbReference type="GO" id="GO:0005886">
    <property type="term" value="C:plasma membrane"/>
    <property type="evidence" value="ECO:0007669"/>
    <property type="project" value="UniProtKB-SubCell"/>
</dbReference>
<keyword evidence="5" id="KW-1003">Cell membrane</keyword>
<dbReference type="InterPro" id="IPR002048">
    <property type="entry name" value="EF_hand_dom"/>
</dbReference>
<evidence type="ECO:0000313" key="18">
    <source>
        <dbReference type="EMBL" id="CAI8004777.1"/>
    </source>
</evidence>